<dbReference type="InterPro" id="IPR027304">
    <property type="entry name" value="Trigger_fact/SurA_dom_sf"/>
</dbReference>
<reference evidence="16 17" key="1">
    <citation type="journal article" date="2016" name="Syst. Appl. Microbiol.">
        <title>Pararhizobium polonicum sp. nov. isolated from tumors on stone fruit rootstocks.</title>
        <authorList>
            <person name="Pulawska J."/>
            <person name="Kuzmanovic N."/>
            <person name="Willems A."/>
            <person name="Pothier J.F."/>
        </authorList>
    </citation>
    <scope>NUCLEOTIDE SEQUENCE [LARGE SCALE GENOMIC DNA]</scope>
    <source>
        <strain evidence="16 17">F5.1</strain>
    </source>
</reference>
<name>A0A1C7NZH2_9HYPH</name>
<evidence type="ECO:0000313" key="16">
    <source>
        <dbReference type="EMBL" id="OBZ94136.1"/>
    </source>
</evidence>
<evidence type="ECO:0000256" key="11">
    <source>
        <dbReference type="ARBA" id="ARBA00038408"/>
    </source>
</evidence>
<keyword evidence="7 14" id="KW-0472">Membrane</keyword>
<keyword evidence="3" id="KW-1003">Cell membrane</keyword>
<dbReference type="PANTHER" id="PTHR47529">
    <property type="entry name" value="PEPTIDYL-PROLYL CIS-TRANS ISOMERASE D"/>
    <property type="match status" value="1"/>
</dbReference>
<evidence type="ECO:0000256" key="1">
    <source>
        <dbReference type="ARBA" id="ARBA00004382"/>
    </source>
</evidence>
<feature type="domain" description="PpiC" evidence="15">
    <location>
        <begin position="247"/>
        <end position="368"/>
    </location>
</feature>
<comment type="caution">
    <text evidence="16">The sequence shown here is derived from an EMBL/GenBank/DDBJ whole genome shotgun (WGS) entry which is preliminary data.</text>
</comment>
<comment type="subcellular location">
    <subcellularLocation>
        <location evidence="1">Cell inner membrane</location>
        <topology evidence="1">Single-pass type II membrane protein</topology>
        <orientation evidence="1">Periplasmic side</orientation>
    </subcellularLocation>
</comment>
<dbReference type="STRING" id="1612624.ADU59_18295"/>
<evidence type="ECO:0000256" key="2">
    <source>
        <dbReference type="ARBA" id="ARBA00018370"/>
    </source>
</evidence>
<feature type="transmembrane region" description="Helical" evidence="14">
    <location>
        <begin position="12"/>
        <end position="30"/>
    </location>
</feature>
<evidence type="ECO:0000256" key="3">
    <source>
        <dbReference type="ARBA" id="ARBA00022475"/>
    </source>
</evidence>
<evidence type="ECO:0000256" key="8">
    <source>
        <dbReference type="ARBA" id="ARBA00023186"/>
    </source>
</evidence>
<evidence type="ECO:0000256" key="4">
    <source>
        <dbReference type="ARBA" id="ARBA00022519"/>
    </source>
</evidence>
<keyword evidence="8" id="KW-0143">Chaperone</keyword>
<sequence length="631" mass="67952">MLEFLRKGAQTWVVKGLLVLLVLSFGVWGVSTSLVPGSSDAVVTVGDIKVSPSDFRLAYERQVAQLSRQFGTRLSREQAKAFGVEAQVYSQLVAGATLDQLSENMNLGLSQDRLATLISEDPAFKGVNGQFDRTTFSSVLRNAGLREQDYISNRSQVAVRSQVVEALSDGYTPPKVLADALRQYRNQTRTIDYLLLSNANVDPVKAPSDEVLQPWFESHKAEYRAPEFRKISYVKLEPADIADPASVTEDELRADYEKRKNSFSTPATRTVEQLSFPSRADADAAAVKLSTGTSFDALVTASGKTASDVLLGDFTRDRMPDAKLGDAAFAVIADGQTTPVIDGAFGPVILRITNIKPETVRAYDDVKDELRQELALTNAGNEIMSIHDKFEDARVSGASMKEAADQTNLKLVVLNAVDARGNDANGEAIAGIPEARSLLQEAFKAEVGGETLPVNLGRDGYVWFDVDEVTPSRDRTLDEAREKVVSDWTAEQQRNELAAKAVELKARVEKGETLAAIAAELGIAVETKSGLRRAAEDAALSPAAVSAAFGGANGLVANAAGIGGEGQILLKVTEVDDNNPGDALDNDDRQINAIAQASGDDILDQMVSELQKGYGVTINQQLAELALSQQR</sequence>
<evidence type="ECO:0000256" key="7">
    <source>
        <dbReference type="ARBA" id="ARBA00023136"/>
    </source>
</evidence>
<keyword evidence="16" id="KW-0413">Isomerase</keyword>
<dbReference type="SUPFAM" id="SSF109998">
    <property type="entry name" value="Triger factor/SurA peptide-binding domain-like"/>
    <property type="match status" value="1"/>
</dbReference>
<evidence type="ECO:0000259" key="15">
    <source>
        <dbReference type="Pfam" id="PF13145"/>
    </source>
</evidence>
<dbReference type="Proteomes" id="UP000093111">
    <property type="component" value="Unassembled WGS sequence"/>
</dbReference>
<evidence type="ECO:0000256" key="5">
    <source>
        <dbReference type="ARBA" id="ARBA00022692"/>
    </source>
</evidence>
<evidence type="ECO:0000256" key="14">
    <source>
        <dbReference type="SAM" id="Phobius"/>
    </source>
</evidence>
<protein>
    <recommendedName>
        <fullName evidence="2">Parvulin-like PPIase</fullName>
    </recommendedName>
    <alternativeName>
        <fullName evidence="9">Peptidyl-prolyl cis-trans isomerase plp</fullName>
    </alternativeName>
    <alternativeName>
        <fullName evidence="12">Periplasmic chaperone PpiD</fullName>
    </alternativeName>
    <alternativeName>
        <fullName evidence="13">Periplasmic folding chaperone</fullName>
    </alternativeName>
    <alternativeName>
        <fullName evidence="10">Rotamase plp</fullName>
    </alternativeName>
</protein>
<evidence type="ECO:0000256" key="12">
    <source>
        <dbReference type="ARBA" id="ARBA00040743"/>
    </source>
</evidence>
<dbReference type="Pfam" id="PF13624">
    <property type="entry name" value="SurA_N_3"/>
    <property type="match status" value="1"/>
</dbReference>
<organism evidence="16 17">
    <name type="scientific">Pararhizobium polonicum</name>
    <dbReference type="NCBI Taxonomy" id="1612624"/>
    <lineage>
        <taxon>Bacteria</taxon>
        <taxon>Pseudomonadati</taxon>
        <taxon>Pseudomonadota</taxon>
        <taxon>Alphaproteobacteria</taxon>
        <taxon>Hyphomicrobiales</taxon>
        <taxon>Rhizobiaceae</taxon>
        <taxon>Rhizobium/Agrobacterium group</taxon>
        <taxon>Pararhizobium</taxon>
    </lineage>
</organism>
<evidence type="ECO:0000256" key="13">
    <source>
        <dbReference type="ARBA" id="ARBA00042775"/>
    </source>
</evidence>
<dbReference type="AlphaFoldDB" id="A0A1C7NZH2"/>
<gene>
    <name evidence="16" type="ORF">ADU59_18295</name>
</gene>
<dbReference type="Pfam" id="PF13145">
    <property type="entry name" value="Rotamase_2"/>
    <property type="match status" value="1"/>
</dbReference>
<dbReference type="RefSeq" id="WP_068955582.1">
    <property type="nucleotide sequence ID" value="NZ_LGLV01000011.1"/>
</dbReference>
<keyword evidence="6 14" id="KW-1133">Transmembrane helix</keyword>
<dbReference type="Gene3D" id="3.10.50.40">
    <property type="match status" value="1"/>
</dbReference>
<dbReference type="InterPro" id="IPR052029">
    <property type="entry name" value="PpiD_chaperone"/>
</dbReference>
<dbReference type="PANTHER" id="PTHR47529:SF1">
    <property type="entry name" value="PERIPLASMIC CHAPERONE PPID"/>
    <property type="match status" value="1"/>
</dbReference>
<evidence type="ECO:0000256" key="9">
    <source>
        <dbReference type="ARBA" id="ARBA00030642"/>
    </source>
</evidence>
<keyword evidence="17" id="KW-1185">Reference proteome</keyword>
<keyword evidence="4" id="KW-0997">Cell inner membrane</keyword>
<evidence type="ECO:0000313" key="17">
    <source>
        <dbReference type="Proteomes" id="UP000093111"/>
    </source>
</evidence>
<dbReference type="EMBL" id="LGLV01000011">
    <property type="protein sequence ID" value="OBZ94136.1"/>
    <property type="molecule type" value="Genomic_DNA"/>
</dbReference>
<dbReference type="OrthoDB" id="9768393at2"/>
<dbReference type="InterPro" id="IPR046357">
    <property type="entry name" value="PPIase_dom_sf"/>
</dbReference>
<dbReference type="PATRIC" id="fig|1612624.7.peg.5605"/>
<evidence type="ECO:0000256" key="10">
    <source>
        <dbReference type="ARBA" id="ARBA00031484"/>
    </source>
</evidence>
<proteinExistence type="inferred from homology"/>
<evidence type="ECO:0000256" key="6">
    <source>
        <dbReference type="ARBA" id="ARBA00022989"/>
    </source>
</evidence>
<accession>A0A1C7NZH2</accession>
<comment type="similarity">
    <text evidence="11">Belongs to the PpiD chaperone family.</text>
</comment>
<keyword evidence="5 14" id="KW-0812">Transmembrane</keyword>
<dbReference type="GO" id="GO:0003755">
    <property type="term" value="F:peptidyl-prolyl cis-trans isomerase activity"/>
    <property type="evidence" value="ECO:0007669"/>
    <property type="project" value="InterPro"/>
</dbReference>
<dbReference type="InterPro" id="IPR000297">
    <property type="entry name" value="PPIase_PpiC"/>
</dbReference>
<dbReference type="GO" id="GO:0005886">
    <property type="term" value="C:plasma membrane"/>
    <property type="evidence" value="ECO:0007669"/>
    <property type="project" value="UniProtKB-SubCell"/>
</dbReference>